<dbReference type="EMBL" id="JH598467">
    <property type="status" value="NOT_ANNOTATED_CDS"/>
    <property type="molecule type" value="Genomic_DNA"/>
</dbReference>
<reference evidence="1" key="2">
    <citation type="submission" date="2015-06" db="UniProtKB">
        <authorList>
            <consortium name="EnsemblProtists"/>
        </authorList>
    </citation>
    <scope>IDENTIFICATION</scope>
    <source>
        <strain evidence="1">Emoy2</strain>
    </source>
</reference>
<dbReference type="InParanoid" id="M4BNR5"/>
<dbReference type="Proteomes" id="UP000011713">
    <property type="component" value="Unassembled WGS sequence"/>
</dbReference>
<dbReference type="AlphaFoldDB" id="M4BNR5"/>
<accession>M4BNR5</accession>
<dbReference type="HOGENOM" id="CLU_2163277_0_0_1"/>
<dbReference type="VEuPathDB" id="FungiDB:HpaG808053"/>
<evidence type="ECO:0008006" key="3">
    <source>
        <dbReference type="Google" id="ProtNLM"/>
    </source>
</evidence>
<keyword evidence="2" id="KW-1185">Reference proteome</keyword>
<sequence length="111" mass="12199">MANGDVLDLSWFGIVGIRAIAAGVVKPVKLTDVYLAPQLACNIVSFGNLEQKGFRLVNDDGARSLARRRNDAVVFDVTTKRNVLFDVTTKRNVLFDVTTKRNVLFVVMATA</sequence>
<evidence type="ECO:0000313" key="2">
    <source>
        <dbReference type="Proteomes" id="UP000011713"/>
    </source>
</evidence>
<reference evidence="2" key="1">
    <citation type="journal article" date="2010" name="Science">
        <title>Signatures of adaptation to obligate biotrophy in the Hyaloperonospora arabidopsidis genome.</title>
        <authorList>
            <person name="Baxter L."/>
            <person name="Tripathy S."/>
            <person name="Ishaque N."/>
            <person name="Boot N."/>
            <person name="Cabral A."/>
            <person name="Kemen E."/>
            <person name="Thines M."/>
            <person name="Ah-Fong A."/>
            <person name="Anderson R."/>
            <person name="Badejoko W."/>
            <person name="Bittner-Eddy P."/>
            <person name="Boore J.L."/>
            <person name="Chibucos M.C."/>
            <person name="Coates M."/>
            <person name="Dehal P."/>
            <person name="Delehaunty K."/>
            <person name="Dong S."/>
            <person name="Downton P."/>
            <person name="Dumas B."/>
            <person name="Fabro G."/>
            <person name="Fronick C."/>
            <person name="Fuerstenberg S.I."/>
            <person name="Fulton L."/>
            <person name="Gaulin E."/>
            <person name="Govers F."/>
            <person name="Hughes L."/>
            <person name="Humphray S."/>
            <person name="Jiang R.H."/>
            <person name="Judelson H."/>
            <person name="Kamoun S."/>
            <person name="Kyung K."/>
            <person name="Meijer H."/>
            <person name="Minx P."/>
            <person name="Morris P."/>
            <person name="Nelson J."/>
            <person name="Phuntumart V."/>
            <person name="Qutob D."/>
            <person name="Rehmany A."/>
            <person name="Rougon-Cardoso A."/>
            <person name="Ryden P."/>
            <person name="Torto-Alalibo T."/>
            <person name="Studholme D."/>
            <person name="Wang Y."/>
            <person name="Win J."/>
            <person name="Wood J."/>
            <person name="Clifton S.W."/>
            <person name="Rogers J."/>
            <person name="Van den Ackerveken G."/>
            <person name="Jones J.D."/>
            <person name="McDowell J.M."/>
            <person name="Beynon J."/>
            <person name="Tyler B.M."/>
        </authorList>
    </citation>
    <scope>NUCLEOTIDE SEQUENCE [LARGE SCALE GENOMIC DNA]</scope>
    <source>
        <strain evidence="2">Emoy2</strain>
    </source>
</reference>
<name>M4BNR5_HYAAE</name>
<protein>
    <recommendedName>
        <fullName evidence="3">RxLR effector candidate protein</fullName>
    </recommendedName>
</protein>
<proteinExistence type="predicted"/>
<organism evidence="1 2">
    <name type="scientific">Hyaloperonospora arabidopsidis (strain Emoy2)</name>
    <name type="common">Downy mildew agent</name>
    <name type="synonym">Peronospora arabidopsidis</name>
    <dbReference type="NCBI Taxonomy" id="559515"/>
    <lineage>
        <taxon>Eukaryota</taxon>
        <taxon>Sar</taxon>
        <taxon>Stramenopiles</taxon>
        <taxon>Oomycota</taxon>
        <taxon>Peronosporomycetes</taxon>
        <taxon>Peronosporales</taxon>
        <taxon>Peronosporaceae</taxon>
        <taxon>Hyaloperonospora</taxon>
    </lineage>
</organism>
<dbReference type="EnsemblProtists" id="HpaT808053">
    <property type="protein sequence ID" value="HpaP808053"/>
    <property type="gene ID" value="HpaG808053"/>
</dbReference>
<evidence type="ECO:0000313" key="1">
    <source>
        <dbReference type="EnsemblProtists" id="HpaP808053"/>
    </source>
</evidence>